<evidence type="ECO:0000313" key="9">
    <source>
        <dbReference type="EMBL" id="CZR63632.1"/>
    </source>
</evidence>
<dbReference type="InterPro" id="IPR052337">
    <property type="entry name" value="SAT4-like"/>
</dbReference>
<keyword evidence="3 7" id="KW-1133">Transmembrane helix</keyword>
<dbReference type="OrthoDB" id="5329176at2759"/>
<evidence type="ECO:0000313" key="10">
    <source>
        <dbReference type="Proteomes" id="UP000184330"/>
    </source>
</evidence>
<keyword evidence="10" id="KW-1185">Reference proteome</keyword>
<feature type="transmembrane region" description="Helical" evidence="7">
    <location>
        <begin position="51"/>
        <end position="71"/>
    </location>
</feature>
<evidence type="ECO:0000256" key="7">
    <source>
        <dbReference type="SAM" id="Phobius"/>
    </source>
</evidence>
<evidence type="ECO:0000256" key="1">
    <source>
        <dbReference type="ARBA" id="ARBA00004141"/>
    </source>
</evidence>
<comment type="subcellular location">
    <subcellularLocation>
        <location evidence="1">Membrane</location>
        <topology evidence="1">Multi-pass membrane protein</topology>
    </subcellularLocation>
</comment>
<dbReference type="PANTHER" id="PTHR33048">
    <property type="entry name" value="PTH11-LIKE INTEGRAL MEMBRANE PROTEIN (AFU_ORTHOLOGUE AFUA_5G11245)"/>
    <property type="match status" value="1"/>
</dbReference>
<keyword evidence="4 7" id="KW-0472">Membrane</keyword>
<evidence type="ECO:0000256" key="3">
    <source>
        <dbReference type="ARBA" id="ARBA00022989"/>
    </source>
</evidence>
<dbReference type="AlphaFoldDB" id="A0A1L7XF23"/>
<sequence length="399" mass="43433">MVDTQQPEALAIIGVFLSITTIFAALRIWARVIGCKNGIRWDSYMMWSDGLIALAYALVATESYASIKYTLYTWQGYHLVDIPKLSIADQVRGQKYNLANQLLYNPILALVKASVILFLLRIGGAKPIAKKALWTTFVLNLLLAIAIFFADAFQCTPFNYVYDYPMMDLTAQKAAGADSKGQVNGVTIKGGKCIDQINFFLISAGLAVGTDLLVVAIPTVIIWDLKMARRKKIAAGAILSVGVLVTAVSIARLIIYHWRFSPKNHDRTYGVGYTVSSMEANLAITTGCVPSLGPLVRRIAPRILGSTGNYPSRPTPSGYVQQTGEGNEGKGGQVSLETFGARTTGWKGSRSQVEVEAWSSDENILPPEPEQIRKAVNVDVTFSDASSIEGRKVQGKPAF</sequence>
<accession>A0A1L7XF23</accession>
<feature type="domain" description="Rhodopsin" evidence="8">
    <location>
        <begin position="26"/>
        <end position="298"/>
    </location>
</feature>
<feature type="transmembrane region" description="Helical" evidence="7">
    <location>
        <begin position="132"/>
        <end position="150"/>
    </location>
</feature>
<evidence type="ECO:0000259" key="8">
    <source>
        <dbReference type="Pfam" id="PF20684"/>
    </source>
</evidence>
<dbReference type="STRING" id="576137.A0A1L7XF23"/>
<dbReference type="PANTHER" id="PTHR33048:SF55">
    <property type="entry name" value="INTEGRAL MEMBRANE PROTEIN"/>
    <property type="match status" value="1"/>
</dbReference>
<dbReference type="InterPro" id="IPR049326">
    <property type="entry name" value="Rhodopsin_dom_fungi"/>
</dbReference>
<proteinExistence type="inferred from homology"/>
<name>A0A1L7XF23_9HELO</name>
<dbReference type="Proteomes" id="UP000184330">
    <property type="component" value="Unassembled WGS sequence"/>
</dbReference>
<gene>
    <name evidence="9" type="ORF">PAC_13529</name>
</gene>
<dbReference type="EMBL" id="FJOG01000024">
    <property type="protein sequence ID" value="CZR63632.1"/>
    <property type="molecule type" value="Genomic_DNA"/>
</dbReference>
<comment type="similarity">
    <text evidence="5">Belongs to the SAT4 family.</text>
</comment>
<feature type="transmembrane region" description="Helical" evidence="7">
    <location>
        <begin position="12"/>
        <end position="30"/>
    </location>
</feature>
<reference evidence="9 10" key="1">
    <citation type="submission" date="2016-03" db="EMBL/GenBank/DDBJ databases">
        <authorList>
            <person name="Ploux O."/>
        </authorList>
    </citation>
    <scope>NUCLEOTIDE SEQUENCE [LARGE SCALE GENOMIC DNA]</scope>
    <source>
        <strain evidence="9 10">UAMH 11012</strain>
    </source>
</reference>
<keyword evidence="2 7" id="KW-0812">Transmembrane</keyword>
<feature type="transmembrane region" description="Helical" evidence="7">
    <location>
        <begin position="102"/>
        <end position="120"/>
    </location>
</feature>
<dbReference type="GO" id="GO:0016020">
    <property type="term" value="C:membrane"/>
    <property type="evidence" value="ECO:0007669"/>
    <property type="project" value="UniProtKB-SubCell"/>
</dbReference>
<feature type="transmembrane region" description="Helical" evidence="7">
    <location>
        <begin position="235"/>
        <end position="258"/>
    </location>
</feature>
<feature type="transmembrane region" description="Helical" evidence="7">
    <location>
        <begin position="199"/>
        <end position="223"/>
    </location>
</feature>
<evidence type="ECO:0000256" key="5">
    <source>
        <dbReference type="ARBA" id="ARBA00038359"/>
    </source>
</evidence>
<evidence type="ECO:0000256" key="4">
    <source>
        <dbReference type="ARBA" id="ARBA00023136"/>
    </source>
</evidence>
<organism evidence="9 10">
    <name type="scientific">Phialocephala subalpina</name>
    <dbReference type="NCBI Taxonomy" id="576137"/>
    <lineage>
        <taxon>Eukaryota</taxon>
        <taxon>Fungi</taxon>
        <taxon>Dikarya</taxon>
        <taxon>Ascomycota</taxon>
        <taxon>Pezizomycotina</taxon>
        <taxon>Leotiomycetes</taxon>
        <taxon>Helotiales</taxon>
        <taxon>Mollisiaceae</taxon>
        <taxon>Phialocephala</taxon>
        <taxon>Phialocephala fortinii species complex</taxon>
    </lineage>
</organism>
<evidence type="ECO:0000256" key="2">
    <source>
        <dbReference type="ARBA" id="ARBA00022692"/>
    </source>
</evidence>
<dbReference type="Pfam" id="PF20684">
    <property type="entry name" value="Fung_rhodopsin"/>
    <property type="match status" value="1"/>
</dbReference>
<protein>
    <recommendedName>
        <fullName evidence="8">Rhodopsin domain-containing protein</fullName>
    </recommendedName>
</protein>
<feature type="region of interest" description="Disordered" evidence="6">
    <location>
        <begin position="306"/>
        <end position="334"/>
    </location>
</feature>
<evidence type="ECO:0000256" key="6">
    <source>
        <dbReference type="SAM" id="MobiDB-lite"/>
    </source>
</evidence>